<dbReference type="PANTHER" id="PTHR11439:SF521">
    <property type="entry name" value="RNA-DIRECTED DNA POLYMERASE"/>
    <property type="match status" value="1"/>
</dbReference>
<evidence type="ECO:0000313" key="2">
    <source>
        <dbReference type="EMBL" id="KAK9033711.1"/>
    </source>
</evidence>
<protein>
    <recommendedName>
        <fullName evidence="1">Reverse transcriptase Ty1/copia-type domain-containing protein</fullName>
    </recommendedName>
</protein>
<name>A0ABR2T8P8_9ROSI</name>
<comment type="caution">
    <text evidence="2">The sequence shown here is derived from an EMBL/GenBank/DDBJ whole genome shotgun (WGS) entry which is preliminary data.</text>
</comment>
<evidence type="ECO:0000313" key="3">
    <source>
        <dbReference type="Proteomes" id="UP001396334"/>
    </source>
</evidence>
<dbReference type="SUPFAM" id="SSF56672">
    <property type="entry name" value="DNA/RNA polymerases"/>
    <property type="match status" value="1"/>
</dbReference>
<feature type="domain" description="Reverse transcriptase Ty1/copia-type" evidence="1">
    <location>
        <begin position="2"/>
        <end position="161"/>
    </location>
</feature>
<keyword evidence="3" id="KW-1185">Reference proteome</keyword>
<evidence type="ECO:0000259" key="1">
    <source>
        <dbReference type="Pfam" id="PF07727"/>
    </source>
</evidence>
<dbReference type="Pfam" id="PF07727">
    <property type="entry name" value="RVT_2"/>
    <property type="match status" value="1"/>
</dbReference>
<reference evidence="2 3" key="1">
    <citation type="journal article" date="2024" name="G3 (Bethesda)">
        <title>Genome assembly of Hibiscus sabdariffa L. provides insights into metabolisms of medicinal natural products.</title>
        <authorList>
            <person name="Kim T."/>
        </authorList>
    </citation>
    <scope>NUCLEOTIDE SEQUENCE [LARGE SCALE GENOMIC DNA]</scope>
    <source>
        <strain evidence="2">TK-2024</strain>
        <tissue evidence="2">Old leaves</tissue>
    </source>
</reference>
<sequence length="361" mass="41584">MILAIAALRNLEVHQMDVKTAFLNGELDEEIYMEQPEGHVVPRQERKVCRLVKSLYGLKQAPKQWHEKFNNVMMTNGFKINECDKCVYVKTTDIGYVILCLYVDDILIVGSNNEMVIRTKNMLNSRFDMKDMGLADTILGIQIKRSPEGQSVDQVEYARVIGSLMYLMSCTRPNIAFTISSLSRFTSNPSENHWKTIVRVLRYLRYTRDYGLHYSRDPVVLEGYSDASWISDIQDTKGTSGYVFTLGDGAVSWKSSRQTIITRSTMEYEFVALDKTREEAEWLRQFLEDILEWPKPVPTVCIYCDNQATIARAQNCMCNEKSRYMLRRHNTVKQLIPNGVIFVDYVKSKDNVADPLTKGLN</sequence>
<organism evidence="2 3">
    <name type="scientific">Hibiscus sabdariffa</name>
    <name type="common">roselle</name>
    <dbReference type="NCBI Taxonomy" id="183260"/>
    <lineage>
        <taxon>Eukaryota</taxon>
        <taxon>Viridiplantae</taxon>
        <taxon>Streptophyta</taxon>
        <taxon>Embryophyta</taxon>
        <taxon>Tracheophyta</taxon>
        <taxon>Spermatophyta</taxon>
        <taxon>Magnoliopsida</taxon>
        <taxon>eudicotyledons</taxon>
        <taxon>Gunneridae</taxon>
        <taxon>Pentapetalae</taxon>
        <taxon>rosids</taxon>
        <taxon>malvids</taxon>
        <taxon>Malvales</taxon>
        <taxon>Malvaceae</taxon>
        <taxon>Malvoideae</taxon>
        <taxon>Hibiscus</taxon>
    </lineage>
</organism>
<dbReference type="CDD" id="cd09272">
    <property type="entry name" value="RNase_HI_RT_Ty1"/>
    <property type="match status" value="1"/>
</dbReference>
<dbReference type="Proteomes" id="UP001396334">
    <property type="component" value="Unassembled WGS sequence"/>
</dbReference>
<dbReference type="PANTHER" id="PTHR11439">
    <property type="entry name" value="GAG-POL-RELATED RETROTRANSPOSON"/>
    <property type="match status" value="1"/>
</dbReference>
<accession>A0ABR2T8P8</accession>
<dbReference type="InterPro" id="IPR043502">
    <property type="entry name" value="DNA/RNA_pol_sf"/>
</dbReference>
<proteinExistence type="predicted"/>
<gene>
    <name evidence="2" type="ORF">V6N11_049896</name>
</gene>
<dbReference type="InterPro" id="IPR013103">
    <property type="entry name" value="RVT_2"/>
</dbReference>
<dbReference type="EMBL" id="JBBPBN010000007">
    <property type="protein sequence ID" value="KAK9033711.1"/>
    <property type="molecule type" value="Genomic_DNA"/>
</dbReference>